<evidence type="ECO:0000313" key="7">
    <source>
        <dbReference type="EMBL" id="UUP18610.1"/>
    </source>
</evidence>
<keyword evidence="4 6" id="KW-1133">Transmembrane helix</keyword>
<name>A0ABY5MNF8_9HYPH</name>
<feature type="transmembrane region" description="Helical" evidence="6">
    <location>
        <begin position="71"/>
        <end position="92"/>
    </location>
</feature>
<dbReference type="RefSeq" id="WP_338530831.1">
    <property type="nucleotide sequence ID" value="NZ_CP030941.1"/>
</dbReference>
<organism evidence="7 8">
    <name type="scientific">Nitratireductor thuwali</name>
    <dbReference type="NCBI Taxonomy" id="2267699"/>
    <lineage>
        <taxon>Bacteria</taxon>
        <taxon>Pseudomonadati</taxon>
        <taxon>Pseudomonadota</taxon>
        <taxon>Alphaproteobacteria</taxon>
        <taxon>Hyphomicrobiales</taxon>
        <taxon>Phyllobacteriaceae</taxon>
        <taxon>Nitratireductor</taxon>
    </lineage>
</organism>
<sequence length="210" mass="22942">MPGLEYWLAFLAAAVVLSVTPGPGMLYIAAQTIGRGGKAGWFSAIGTHLASYVHIFAAAFGLSLVLEAVPVAYLVVKIVGAAYLFWLGIKFLMPDKIDTRQRLAEHPHSHVRALKESLIVELTNPKSALFFIAFLPQFSDQNAALPIWVQIVVFGVVANFIFTVAEVGCVVFADRVALFFRTSQSAGRWVRRFAGSILMALGFKLLVSER</sequence>
<evidence type="ECO:0000256" key="2">
    <source>
        <dbReference type="ARBA" id="ARBA00022475"/>
    </source>
</evidence>
<dbReference type="PANTHER" id="PTHR30086:SF20">
    <property type="entry name" value="ARGININE EXPORTER PROTEIN ARGO-RELATED"/>
    <property type="match status" value="1"/>
</dbReference>
<reference evidence="7 8" key="1">
    <citation type="submission" date="2018-07" db="EMBL/GenBank/DDBJ databases">
        <title>Genome sequence of Nitratireductor thuwali#1536.</title>
        <authorList>
            <person name="Michoud G."/>
            <person name="Merlino G."/>
            <person name="Sefrji F.O."/>
            <person name="Daffonchio D."/>
        </authorList>
    </citation>
    <scope>NUCLEOTIDE SEQUENCE [LARGE SCALE GENOMIC DNA]</scope>
    <source>
        <strain evidence="8">Nit1536</strain>
    </source>
</reference>
<keyword evidence="3 6" id="KW-0812">Transmembrane</keyword>
<evidence type="ECO:0000256" key="5">
    <source>
        <dbReference type="ARBA" id="ARBA00023136"/>
    </source>
</evidence>
<keyword evidence="8" id="KW-1185">Reference proteome</keyword>
<feature type="transmembrane region" description="Helical" evidence="6">
    <location>
        <begin position="147"/>
        <end position="177"/>
    </location>
</feature>
<dbReference type="PANTHER" id="PTHR30086">
    <property type="entry name" value="ARGININE EXPORTER PROTEIN ARGO"/>
    <property type="match status" value="1"/>
</dbReference>
<feature type="transmembrane region" description="Helical" evidence="6">
    <location>
        <begin position="6"/>
        <end position="29"/>
    </location>
</feature>
<evidence type="ECO:0000256" key="6">
    <source>
        <dbReference type="SAM" id="Phobius"/>
    </source>
</evidence>
<dbReference type="PIRSF" id="PIRSF006324">
    <property type="entry name" value="LeuE"/>
    <property type="match status" value="1"/>
</dbReference>
<feature type="transmembrane region" description="Helical" evidence="6">
    <location>
        <begin position="41"/>
        <end position="65"/>
    </location>
</feature>
<gene>
    <name evidence="7" type="primary">rhtB_7</name>
    <name evidence="7" type="ORF">NTH_03093</name>
</gene>
<dbReference type="Pfam" id="PF01810">
    <property type="entry name" value="LysE"/>
    <property type="match status" value="1"/>
</dbReference>
<keyword evidence="2" id="KW-1003">Cell membrane</keyword>
<dbReference type="EMBL" id="CP030941">
    <property type="protein sequence ID" value="UUP18610.1"/>
    <property type="molecule type" value="Genomic_DNA"/>
</dbReference>
<protein>
    <submittedName>
        <fullName evidence="7">Homoserine/homoserine lactone efflux protein</fullName>
    </submittedName>
</protein>
<evidence type="ECO:0000256" key="1">
    <source>
        <dbReference type="ARBA" id="ARBA00004651"/>
    </source>
</evidence>
<dbReference type="InterPro" id="IPR001123">
    <property type="entry name" value="LeuE-type"/>
</dbReference>
<accession>A0ABY5MNF8</accession>
<keyword evidence="5 6" id="KW-0472">Membrane</keyword>
<comment type="subcellular location">
    <subcellularLocation>
        <location evidence="1">Cell membrane</location>
        <topology evidence="1">Multi-pass membrane protein</topology>
    </subcellularLocation>
</comment>
<proteinExistence type="predicted"/>
<evidence type="ECO:0000313" key="8">
    <source>
        <dbReference type="Proteomes" id="UP001342418"/>
    </source>
</evidence>
<evidence type="ECO:0000256" key="4">
    <source>
        <dbReference type="ARBA" id="ARBA00022989"/>
    </source>
</evidence>
<dbReference type="Proteomes" id="UP001342418">
    <property type="component" value="Chromosome"/>
</dbReference>
<evidence type="ECO:0000256" key="3">
    <source>
        <dbReference type="ARBA" id="ARBA00022692"/>
    </source>
</evidence>